<dbReference type="EnsemblPlants" id="AET2Gv20458100.3">
    <property type="protein sequence ID" value="AET2Gv20458100.3"/>
    <property type="gene ID" value="AET2Gv20458100"/>
</dbReference>
<dbReference type="AlphaFoldDB" id="A0A453BCN7"/>
<keyword evidence="3" id="KW-1185">Reference proteome</keyword>
<keyword evidence="1" id="KW-0812">Transmembrane</keyword>
<reference evidence="2" key="3">
    <citation type="journal article" date="2017" name="Nature">
        <title>Genome sequence of the progenitor of the wheat D genome Aegilops tauschii.</title>
        <authorList>
            <person name="Luo M.C."/>
            <person name="Gu Y.Q."/>
            <person name="Puiu D."/>
            <person name="Wang H."/>
            <person name="Twardziok S.O."/>
            <person name="Deal K.R."/>
            <person name="Huo N."/>
            <person name="Zhu T."/>
            <person name="Wang L."/>
            <person name="Wang Y."/>
            <person name="McGuire P.E."/>
            <person name="Liu S."/>
            <person name="Long H."/>
            <person name="Ramasamy R.K."/>
            <person name="Rodriguez J.C."/>
            <person name="Van S.L."/>
            <person name="Yuan L."/>
            <person name="Wang Z."/>
            <person name="Xia Z."/>
            <person name="Xiao L."/>
            <person name="Anderson O.D."/>
            <person name="Ouyang S."/>
            <person name="Liang Y."/>
            <person name="Zimin A.V."/>
            <person name="Pertea G."/>
            <person name="Qi P."/>
            <person name="Bennetzen J.L."/>
            <person name="Dai X."/>
            <person name="Dawson M.W."/>
            <person name="Muller H.G."/>
            <person name="Kugler K."/>
            <person name="Rivarola-Duarte L."/>
            <person name="Spannagl M."/>
            <person name="Mayer K.F.X."/>
            <person name="Lu F.H."/>
            <person name="Bevan M.W."/>
            <person name="Leroy P."/>
            <person name="Li P."/>
            <person name="You F.M."/>
            <person name="Sun Q."/>
            <person name="Liu Z."/>
            <person name="Lyons E."/>
            <person name="Wicker T."/>
            <person name="Salzberg S.L."/>
            <person name="Devos K.M."/>
            <person name="Dvorak J."/>
        </authorList>
    </citation>
    <scope>NUCLEOTIDE SEQUENCE [LARGE SCALE GENOMIC DNA]</scope>
    <source>
        <strain evidence="2">cv. AL8/78</strain>
    </source>
</reference>
<dbReference type="Proteomes" id="UP000015105">
    <property type="component" value="Chromosome 2D"/>
</dbReference>
<evidence type="ECO:0000313" key="3">
    <source>
        <dbReference type="Proteomes" id="UP000015105"/>
    </source>
</evidence>
<reference evidence="3" key="2">
    <citation type="journal article" date="2017" name="Nat. Plants">
        <title>The Aegilops tauschii genome reveals multiple impacts of transposons.</title>
        <authorList>
            <person name="Zhao G."/>
            <person name="Zou C."/>
            <person name="Li K."/>
            <person name="Wang K."/>
            <person name="Li T."/>
            <person name="Gao L."/>
            <person name="Zhang X."/>
            <person name="Wang H."/>
            <person name="Yang Z."/>
            <person name="Liu X."/>
            <person name="Jiang W."/>
            <person name="Mao L."/>
            <person name="Kong X."/>
            <person name="Jiao Y."/>
            <person name="Jia J."/>
        </authorList>
    </citation>
    <scope>NUCLEOTIDE SEQUENCE [LARGE SCALE GENOMIC DNA]</scope>
    <source>
        <strain evidence="3">cv. AL8/78</strain>
    </source>
</reference>
<keyword evidence="1" id="KW-1133">Transmembrane helix</keyword>
<dbReference type="Gramene" id="AET2Gv20458100.3">
    <property type="protein sequence ID" value="AET2Gv20458100.3"/>
    <property type="gene ID" value="AET2Gv20458100"/>
</dbReference>
<protein>
    <submittedName>
        <fullName evidence="2">Uncharacterized protein</fullName>
    </submittedName>
</protein>
<reference evidence="2" key="4">
    <citation type="submission" date="2019-03" db="UniProtKB">
        <authorList>
            <consortium name="EnsemblPlants"/>
        </authorList>
    </citation>
    <scope>IDENTIFICATION</scope>
</reference>
<evidence type="ECO:0000313" key="2">
    <source>
        <dbReference type="EnsemblPlants" id="AET2Gv20458100.3"/>
    </source>
</evidence>
<feature type="transmembrane region" description="Helical" evidence="1">
    <location>
        <begin position="37"/>
        <end position="59"/>
    </location>
</feature>
<evidence type="ECO:0000256" key="1">
    <source>
        <dbReference type="SAM" id="Phobius"/>
    </source>
</evidence>
<accession>A0A453BCN7</accession>
<keyword evidence="1" id="KW-0472">Membrane</keyword>
<reference evidence="2" key="5">
    <citation type="journal article" date="2021" name="G3 (Bethesda)">
        <title>Aegilops tauschii genome assembly Aet v5.0 features greater sequence contiguity and improved annotation.</title>
        <authorList>
            <person name="Wang L."/>
            <person name="Zhu T."/>
            <person name="Rodriguez J.C."/>
            <person name="Deal K.R."/>
            <person name="Dubcovsky J."/>
            <person name="McGuire P.E."/>
            <person name="Lux T."/>
            <person name="Spannagl M."/>
            <person name="Mayer K.F.X."/>
            <person name="Baldrich P."/>
            <person name="Meyers B.C."/>
            <person name="Huo N."/>
            <person name="Gu Y.Q."/>
            <person name="Zhou H."/>
            <person name="Devos K.M."/>
            <person name="Bennetzen J.L."/>
            <person name="Unver T."/>
            <person name="Budak H."/>
            <person name="Gulick P.J."/>
            <person name="Galiba G."/>
            <person name="Kalapos B."/>
            <person name="Nelson D.R."/>
            <person name="Li P."/>
            <person name="You F.M."/>
            <person name="Luo M.C."/>
            <person name="Dvorak J."/>
        </authorList>
    </citation>
    <scope>NUCLEOTIDE SEQUENCE [LARGE SCALE GENOMIC DNA]</scope>
    <source>
        <strain evidence="2">cv. AL8/78</strain>
    </source>
</reference>
<sequence length="96" mass="10444">SLHCTTPQSPLLSAVGAASARRRLFVLPCDSTSDQDMQLYIVVTRLACIAFSTAAFVLAMAAPVSRQFWFVVSVQANLVPSSHVSSVYHVHYLGYI</sequence>
<name>A0A453BCN7_AEGTS</name>
<proteinExistence type="predicted"/>
<organism evidence="2 3">
    <name type="scientific">Aegilops tauschii subsp. strangulata</name>
    <name type="common">Goatgrass</name>
    <dbReference type="NCBI Taxonomy" id="200361"/>
    <lineage>
        <taxon>Eukaryota</taxon>
        <taxon>Viridiplantae</taxon>
        <taxon>Streptophyta</taxon>
        <taxon>Embryophyta</taxon>
        <taxon>Tracheophyta</taxon>
        <taxon>Spermatophyta</taxon>
        <taxon>Magnoliopsida</taxon>
        <taxon>Liliopsida</taxon>
        <taxon>Poales</taxon>
        <taxon>Poaceae</taxon>
        <taxon>BOP clade</taxon>
        <taxon>Pooideae</taxon>
        <taxon>Triticodae</taxon>
        <taxon>Triticeae</taxon>
        <taxon>Triticinae</taxon>
        <taxon>Aegilops</taxon>
    </lineage>
</organism>
<reference evidence="3" key="1">
    <citation type="journal article" date="2014" name="Science">
        <title>Ancient hybridizations among the ancestral genomes of bread wheat.</title>
        <authorList>
            <consortium name="International Wheat Genome Sequencing Consortium,"/>
            <person name="Marcussen T."/>
            <person name="Sandve S.R."/>
            <person name="Heier L."/>
            <person name="Spannagl M."/>
            <person name="Pfeifer M."/>
            <person name="Jakobsen K.S."/>
            <person name="Wulff B.B."/>
            <person name="Steuernagel B."/>
            <person name="Mayer K.F."/>
            <person name="Olsen O.A."/>
        </authorList>
    </citation>
    <scope>NUCLEOTIDE SEQUENCE [LARGE SCALE GENOMIC DNA]</scope>
    <source>
        <strain evidence="3">cv. AL8/78</strain>
    </source>
</reference>